<proteinExistence type="predicted"/>
<protein>
    <submittedName>
        <fullName evidence="1">Nucleotidyl transferase of uncharacterized function (DUF1814)</fullName>
    </submittedName>
</protein>
<gene>
    <name evidence="1" type="ORF">SAMEA4412677_00942</name>
</gene>
<reference evidence="1 2" key="1">
    <citation type="submission" date="2017-06" db="EMBL/GenBank/DDBJ databases">
        <authorList>
            <consortium name="Pathogen Informatics"/>
        </authorList>
    </citation>
    <scope>NUCLEOTIDE SEQUENCE [LARGE SCALE GENOMIC DNA]</scope>
    <source>
        <strain evidence="1 2">NCTC13490</strain>
    </source>
</reference>
<dbReference type="Gene3D" id="3.10.450.620">
    <property type="entry name" value="JHP933, nucleotidyltransferase-like core domain"/>
    <property type="match status" value="1"/>
</dbReference>
<dbReference type="InterPro" id="IPR014942">
    <property type="entry name" value="AbiEii"/>
</dbReference>
<accession>A0A239X4I6</accession>
<dbReference type="RefSeq" id="WP_095070873.1">
    <property type="nucleotide sequence ID" value="NZ_LT906465.1"/>
</dbReference>
<dbReference type="Pfam" id="PF08843">
    <property type="entry name" value="AbiEii"/>
    <property type="match status" value="1"/>
</dbReference>
<evidence type="ECO:0000313" key="2">
    <source>
        <dbReference type="Proteomes" id="UP000215196"/>
    </source>
</evidence>
<keyword evidence="2" id="KW-1185">Reference proteome</keyword>
<evidence type="ECO:0000313" key="1">
    <source>
        <dbReference type="EMBL" id="SNV41562.1"/>
    </source>
</evidence>
<dbReference type="AlphaFoldDB" id="A0A239X4I6"/>
<dbReference type="EMBL" id="LT906465">
    <property type="protein sequence ID" value="SNV41562.1"/>
    <property type="molecule type" value="Genomic_DNA"/>
</dbReference>
<sequence>MNLHEHKTLFQQAVRFTAQEMRIPDLYIEKDYWVTFALKQIFSEETKEYCVFKGGTALSKCYGIVERFSEDIDLVIMKTGEESANQLKNRLKKVSQILEKYLPEVSVSNITQKMGMNRKTAHTYSKEFQGNYGQIRDVIIVEASWLGYYEPYEQKNVRTFISEMVLRNGQENLIEEYGLQEFPVNVLKPDRTLCEKIMSLVRFSYSEDYIADLKSKIRHTYDLHQMLQQREVLDFLNRKILRKC</sequence>
<keyword evidence="1" id="KW-0808">Transferase</keyword>
<dbReference type="GO" id="GO:0016740">
    <property type="term" value="F:transferase activity"/>
    <property type="evidence" value="ECO:0007669"/>
    <property type="project" value="UniProtKB-KW"/>
</dbReference>
<organism evidence="1 2">
    <name type="scientific">Chryseobacterium taklimakanense</name>
    <dbReference type="NCBI Taxonomy" id="536441"/>
    <lineage>
        <taxon>Bacteria</taxon>
        <taxon>Pseudomonadati</taxon>
        <taxon>Bacteroidota</taxon>
        <taxon>Flavobacteriia</taxon>
        <taxon>Flavobacteriales</taxon>
        <taxon>Weeksellaceae</taxon>
        <taxon>Chryseobacterium group</taxon>
        <taxon>Chryseobacterium</taxon>
    </lineage>
</organism>
<dbReference type="Proteomes" id="UP000215196">
    <property type="component" value="Chromosome 1"/>
</dbReference>
<name>A0A239X4I6_9FLAO</name>
<dbReference type="KEGG" id="ctak:4412677_00942"/>